<dbReference type="eggNOG" id="COG0702">
    <property type="taxonomic scope" value="Bacteria"/>
</dbReference>
<name>G9WJK4_9LACO</name>
<dbReference type="Pfam" id="PF13460">
    <property type="entry name" value="NAD_binding_10"/>
    <property type="match status" value="1"/>
</dbReference>
<evidence type="ECO:0000313" key="3">
    <source>
        <dbReference type="Proteomes" id="UP000004959"/>
    </source>
</evidence>
<dbReference type="AlphaFoldDB" id="G9WJK4"/>
<dbReference type="PANTHER" id="PTHR43355:SF2">
    <property type="entry name" value="FLAVIN REDUCTASE (NADPH)"/>
    <property type="match status" value="1"/>
</dbReference>
<dbReference type="InterPro" id="IPR036291">
    <property type="entry name" value="NAD(P)-bd_dom_sf"/>
</dbReference>
<dbReference type="EMBL" id="AFVZ01000001">
    <property type="protein sequence ID" value="EHN59049.1"/>
    <property type="molecule type" value="Genomic_DNA"/>
</dbReference>
<dbReference type="SUPFAM" id="SSF51735">
    <property type="entry name" value="NAD(P)-binding Rossmann-fold domains"/>
    <property type="match status" value="1"/>
</dbReference>
<gene>
    <name evidence="2" type="ORF">OKIT_0945</name>
</gene>
<dbReference type="PANTHER" id="PTHR43355">
    <property type="entry name" value="FLAVIN REDUCTASE (NADPH)"/>
    <property type="match status" value="1"/>
</dbReference>
<dbReference type="GO" id="GO:0004074">
    <property type="term" value="F:biliverdin reductase [NAD(P)H] activity"/>
    <property type="evidence" value="ECO:0007669"/>
    <property type="project" value="TreeGrafter"/>
</dbReference>
<dbReference type="Proteomes" id="UP000004959">
    <property type="component" value="Chromosome"/>
</dbReference>
<dbReference type="OrthoDB" id="9803892at2"/>
<feature type="domain" description="NAD(P)-binding" evidence="1">
    <location>
        <begin position="7"/>
        <end position="188"/>
    </location>
</feature>
<dbReference type="RefSeq" id="WP_007745736.1">
    <property type="nucleotide sequence ID" value="NZ_ATZG01000004.1"/>
</dbReference>
<accession>G9WJK4</accession>
<organism evidence="2 3">
    <name type="scientific">Oenococcus kitaharae DSM 17330</name>
    <dbReference type="NCBI Taxonomy" id="1045004"/>
    <lineage>
        <taxon>Bacteria</taxon>
        <taxon>Bacillati</taxon>
        <taxon>Bacillota</taxon>
        <taxon>Bacilli</taxon>
        <taxon>Lactobacillales</taxon>
        <taxon>Lactobacillaceae</taxon>
        <taxon>Oenococcus</taxon>
    </lineage>
</organism>
<proteinExistence type="predicted"/>
<sequence>MKIIILGAAGQISRQLTERLLKETTHDLTLFARNADTRLQDYAASNRVTLISGDLTDQQAVTNAIAKQDLVYLDFDRLPVVSTVISAMDTNHVKRLIIAGALSIYNEVVGEFGRWNKRMMGEISPERREMINKIENSDLDYTYMRMTWLYNQIGNTRYFTMQKGEQFRGAQVTRQAITQYVLDLIADPTRDLRASVGIAEPGTEDYPKPSFY</sequence>
<dbReference type="GO" id="GO:0042602">
    <property type="term" value="F:riboflavin reductase (NADPH) activity"/>
    <property type="evidence" value="ECO:0007669"/>
    <property type="project" value="TreeGrafter"/>
</dbReference>
<protein>
    <submittedName>
        <fullName evidence="2">Saccharopine dehydrogenase related protein</fullName>
    </submittedName>
</protein>
<keyword evidence="3" id="KW-1185">Reference proteome</keyword>
<comment type="caution">
    <text evidence="2">The sequence shown here is derived from an EMBL/GenBank/DDBJ whole genome shotgun (WGS) entry which is preliminary data.</text>
</comment>
<evidence type="ECO:0000259" key="1">
    <source>
        <dbReference type="Pfam" id="PF13460"/>
    </source>
</evidence>
<dbReference type="STRING" id="336988.NT96_05500"/>
<dbReference type="PATRIC" id="fig|1045004.4.peg.945"/>
<dbReference type="Gene3D" id="3.40.50.720">
    <property type="entry name" value="NAD(P)-binding Rossmann-like Domain"/>
    <property type="match status" value="1"/>
</dbReference>
<evidence type="ECO:0000313" key="2">
    <source>
        <dbReference type="EMBL" id="EHN59049.1"/>
    </source>
</evidence>
<reference evidence="2 3" key="1">
    <citation type="journal article" date="2012" name="PLoS ONE">
        <title>Functional divergence in the genus oenococcus as predicted by genome sequencing of the newly-described species, Oenococcus kitaharae.</title>
        <authorList>
            <person name="Borneman A.R."/>
            <person name="McCarthy J.M."/>
            <person name="Chambers P.J."/>
            <person name="Bartowsky E.J."/>
        </authorList>
    </citation>
    <scope>NUCLEOTIDE SEQUENCE [LARGE SCALE GENOMIC DNA]</scope>
    <source>
        <strain evidence="3">DSM17330</strain>
    </source>
</reference>
<dbReference type="InterPro" id="IPR051606">
    <property type="entry name" value="Polyketide_Oxido-like"/>
</dbReference>
<dbReference type="InterPro" id="IPR016040">
    <property type="entry name" value="NAD(P)-bd_dom"/>
</dbReference>
<dbReference type="HOGENOM" id="CLU_025711_6_0_9"/>